<feature type="domain" description="APO" evidence="1">
    <location>
        <begin position="157"/>
        <end position="242"/>
    </location>
</feature>
<comment type="caution">
    <text evidence="2">The sequence shown here is derived from an EMBL/GenBank/DDBJ whole genome shotgun (WGS) entry which is preliminary data.</text>
</comment>
<dbReference type="GO" id="GO:0003723">
    <property type="term" value="F:RNA binding"/>
    <property type="evidence" value="ECO:0007669"/>
    <property type="project" value="InterPro"/>
</dbReference>
<proteinExistence type="predicted"/>
<keyword evidence="3" id="KW-1185">Reference proteome</keyword>
<gene>
    <name evidence="2" type="ORF">Dsin_011121</name>
</gene>
<evidence type="ECO:0000313" key="2">
    <source>
        <dbReference type="EMBL" id="KAK3224096.1"/>
    </source>
</evidence>
<dbReference type="PROSITE" id="PS51499">
    <property type="entry name" value="APO"/>
    <property type="match status" value="2"/>
</dbReference>
<dbReference type="AlphaFoldDB" id="A0AAE0ATQ7"/>
<name>A0AAE0ATQ7_9ROSI</name>
<dbReference type="InterPro" id="IPR023342">
    <property type="entry name" value="APO_dom"/>
</dbReference>
<protein>
    <recommendedName>
        <fullName evidence="1">APO domain-containing protein</fullName>
    </recommendedName>
</protein>
<evidence type="ECO:0000313" key="3">
    <source>
        <dbReference type="Proteomes" id="UP001281410"/>
    </source>
</evidence>
<dbReference type="EMBL" id="JANJYJ010000003">
    <property type="protein sequence ID" value="KAK3224096.1"/>
    <property type="molecule type" value="Genomic_DNA"/>
</dbReference>
<accession>A0AAE0ATQ7</accession>
<organism evidence="2 3">
    <name type="scientific">Dipteronia sinensis</name>
    <dbReference type="NCBI Taxonomy" id="43782"/>
    <lineage>
        <taxon>Eukaryota</taxon>
        <taxon>Viridiplantae</taxon>
        <taxon>Streptophyta</taxon>
        <taxon>Embryophyta</taxon>
        <taxon>Tracheophyta</taxon>
        <taxon>Spermatophyta</taxon>
        <taxon>Magnoliopsida</taxon>
        <taxon>eudicotyledons</taxon>
        <taxon>Gunneridae</taxon>
        <taxon>Pentapetalae</taxon>
        <taxon>rosids</taxon>
        <taxon>malvids</taxon>
        <taxon>Sapindales</taxon>
        <taxon>Sapindaceae</taxon>
        <taxon>Hippocastanoideae</taxon>
        <taxon>Acereae</taxon>
        <taxon>Dipteronia</taxon>
    </lineage>
</organism>
<feature type="domain" description="APO" evidence="1">
    <location>
        <begin position="329"/>
        <end position="414"/>
    </location>
</feature>
<sequence length="436" mass="49171">MLQTLPALSNPFQSQMGIPLGAMEFTRPPQLSALRSDTLWLKFGREYLRKAPFICASQRHREDLIIKKQKAHPQNVDLPPILPKKKKKPFPVPIEKMRQAARKDKKIAEMGIEKPLQPPKNGLLVPHLIPVAYEVLDAWKDLIKGLAQLVHVIPVFGCSECSEVHVAHAGHNIQDCNGGTCGSRRGFHSWVKGSINDILVPIESYHMYDPFGRRVKHETRFDYDRIPAVVELCLQAGVDIQDYPSRRRTNPIRMIGRKVIDRGGFVEEPKPWRSRGSSSFLDFDTDGACGRFPPPSLADVPRIAQETVDAYEMVRTGVTKLMKKYTVKACGYCPEVHVGPCGHNVKLCGAFKHQWRDGKHGWQDAIVDEVLPFNYVWHAQEPKGPPLRSALKRFYGKAPAVVEVCMQAGAQIPERYKPMMRLDIVVPESEEEGLVA</sequence>
<dbReference type="PANTHER" id="PTHR10388">
    <property type="entry name" value="EUKARYOTIC TRANSLATION INITIATION FACTOR SUI1"/>
    <property type="match status" value="1"/>
</dbReference>
<dbReference type="Pfam" id="PF05634">
    <property type="entry name" value="APO_RNA-bind"/>
    <property type="match status" value="2"/>
</dbReference>
<evidence type="ECO:0000259" key="1">
    <source>
        <dbReference type="PROSITE" id="PS51499"/>
    </source>
</evidence>
<dbReference type="Proteomes" id="UP001281410">
    <property type="component" value="Unassembled WGS sequence"/>
</dbReference>
<reference evidence="2" key="1">
    <citation type="journal article" date="2023" name="Plant J.">
        <title>Genome sequences and population genomics provide insights into the demographic history, inbreeding, and mutation load of two 'living fossil' tree species of Dipteronia.</title>
        <authorList>
            <person name="Feng Y."/>
            <person name="Comes H.P."/>
            <person name="Chen J."/>
            <person name="Zhu S."/>
            <person name="Lu R."/>
            <person name="Zhang X."/>
            <person name="Li P."/>
            <person name="Qiu J."/>
            <person name="Olsen K.M."/>
            <person name="Qiu Y."/>
        </authorList>
    </citation>
    <scope>NUCLEOTIDE SEQUENCE</scope>
    <source>
        <strain evidence="2">NBL</strain>
    </source>
</reference>